<evidence type="ECO:0000313" key="3">
    <source>
        <dbReference type="Proteomes" id="UP001165289"/>
    </source>
</evidence>
<comment type="caution">
    <text evidence="2">The sequence shown here is derived from an EMBL/GenBank/DDBJ whole genome shotgun (WGS) entry which is preliminary data.</text>
</comment>
<name>A0AAV7K508_9METZ</name>
<feature type="region of interest" description="Disordered" evidence="1">
    <location>
        <begin position="21"/>
        <end position="41"/>
    </location>
</feature>
<evidence type="ECO:0008006" key="4">
    <source>
        <dbReference type="Google" id="ProtNLM"/>
    </source>
</evidence>
<evidence type="ECO:0000313" key="2">
    <source>
        <dbReference type="EMBL" id="KAI6656362.1"/>
    </source>
</evidence>
<dbReference type="Proteomes" id="UP001165289">
    <property type="component" value="Unassembled WGS sequence"/>
</dbReference>
<organism evidence="2 3">
    <name type="scientific">Oopsacas minuta</name>
    <dbReference type="NCBI Taxonomy" id="111878"/>
    <lineage>
        <taxon>Eukaryota</taxon>
        <taxon>Metazoa</taxon>
        <taxon>Porifera</taxon>
        <taxon>Hexactinellida</taxon>
        <taxon>Hexasterophora</taxon>
        <taxon>Lyssacinosida</taxon>
        <taxon>Leucopsacidae</taxon>
        <taxon>Oopsacas</taxon>
    </lineage>
</organism>
<protein>
    <recommendedName>
        <fullName evidence="4">HEAT repeat domain-containing protein</fullName>
    </recommendedName>
</protein>
<dbReference type="SUPFAM" id="SSF48371">
    <property type="entry name" value="ARM repeat"/>
    <property type="match status" value="1"/>
</dbReference>
<keyword evidence="3" id="KW-1185">Reference proteome</keyword>
<dbReference type="EMBL" id="JAKMXF010000144">
    <property type="protein sequence ID" value="KAI6656362.1"/>
    <property type="molecule type" value="Genomic_DNA"/>
</dbReference>
<sequence>MAHKKRSSRFVIPPLPKKCGDQTPDEILNLSRHPDPKERRRALHEMCPCQTLAEVDMLWDRIIEMTDDEDPIVRDQALHNLGDGSPKSLEYRILEVLEKRYNDKDKNVRKKARKMYTAYQHNGKWNVL</sequence>
<dbReference type="Gene3D" id="1.25.10.10">
    <property type="entry name" value="Leucine-rich Repeat Variant"/>
    <property type="match status" value="1"/>
</dbReference>
<dbReference type="InterPro" id="IPR011989">
    <property type="entry name" value="ARM-like"/>
</dbReference>
<reference evidence="2 3" key="1">
    <citation type="journal article" date="2023" name="BMC Biol.">
        <title>The compact genome of the sponge Oopsacas minuta (Hexactinellida) is lacking key metazoan core genes.</title>
        <authorList>
            <person name="Santini S."/>
            <person name="Schenkelaars Q."/>
            <person name="Jourda C."/>
            <person name="Duchesne M."/>
            <person name="Belahbib H."/>
            <person name="Rocher C."/>
            <person name="Selva M."/>
            <person name="Riesgo A."/>
            <person name="Vervoort M."/>
            <person name="Leys S.P."/>
            <person name="Kodjabachian L."/>
            <person name="Le Bivic A."/>
            <person name="Borchiellini C."/>
            <person name="Claverie J.M."/>
            <person name="Renard E."/>
        </authorList>
    </citation>
    <scope>NUCLEOTIDE SEQUENCE [LARGE SCALE GENOMIC DNA]</scope>
    <source>
        <strain evidence="2">SPO-2</strain>
    </source>
</reference>
<proteinExistence type="predicted"/>
<dbReference type="AlphaFoldDB" id="A0AAV7K508"/>
<evidence type="ECO:0000256" key="1">
    <source>
        <dbReference type="SAM" id="MobiDB-lite"/>
    </source>
</evidence>
<dbReference type="InterPro" id="IPR016024">
    <property type="entry name" value="ARM-type_fold"/>
</dbReference>
<accession>A0AAV7K508</accession>
<gene>
    <name evidence="2" type="ORF">LOD99_1161</name>
</gene>